<dbReference type="AlphaFoldDB" id="A0AA88IC64"/>
<evidence type="ECO:0000313" key="11">
    <source>
        <dbReference type="EMBL" id="KAK2726518.1"/>
    </source>
</evidence>
<dbReference type="GO" id="GO:0006686">
    <property type="term" value="P:sphingomyelin biosynthetic process"/>
    <property type="evidence" value="ECO:0007669"/>
    <property type="project" value="TreeGrafter"/>
</dbReference>
<sequence length="321" mass="37117">MVIDASMVGNEVNNIFLESDVAHDEGIVQITIPQASQDEPEFLPEMNKTIISFVFCFFSWVLTTVILALVHERVPDRLNATRLPDTFLDNVPEYPWALIVSEAILVFSGLSCAVLVCFHKYKLILIRRIFFLLGVLYLFRCLTIYVTVLPVASKTYYCSPKANDATVWNVIIRALKSFIGMGLSITGMSTFCGDYIYSGHTVILTLTCLIFQEYTPKRYWPLHWIAIMVSVSGVVFLMIAHGHYSVDVILAYYITTRLFWIYHTLANNPVLKEKGPNNYFSHIWWWHVFYYFEKNINCPLPRRYEWPISWAKKQTDGTDET</sequence>
<evidence type="ECO:0000256" key="5">
    <source>
        <dbReference type="ARBA" id="ARBA00022919"/>
    </source>
</evidence>
<dbReference type="Proteomes" id="UP001187531">
    <property type="component" value="Unassembled WGS sequence"/>
</dbReference>
<evidence type="ECO:0000256" key="8">
    <source>
        <dbReference type="ARBA" id="ARBA00023136"/>
    </source>
</evidence>
<feature type="domain" description="Sphingomyelin synthase-like" evidence="10">
    <location>
        <begin position="192"/>
        <end position="264"/>
    </location>
</feature>
<organism evidence="11 12">
    <name type="scientific">Artemia franciscana</name>
    <name type="common">Brine shrimp</name>
    <name type="synonym">Artemia sanfranciscana</name>
    <dbReference type="NCBI Taxonomy" id="6661"/>
    <lineage>
        <taxon>Eukaryota</taxon>
        <taxon>Metazoa</taxon>
        <taxon>Ecdysozoa</taxon>
        <taxon>Arthropoda</taxon>
        <taxon>Crustacea</taxon>
        <taxon>Branchiopoda</taxon>
        <taxon>Anostraca</taxon>
        <taxon>Artemiidae</taxon>
        <taxon>Artemia</taxon>
    </lineage>
</organism>
<feature type="transmembrane region" description="Helical" evidence="9">
    <location>
        <begin position="195"/>
        <end position="214"/>
    </location>
</feature>
<dbReference type="GO" id="GO:0033188">
    <property type="term" value="F:sphingomyelin synthase activity"/>
    <property type="evidence" value="ECO:0007669"/>
    <property type="project" value="TreeGrafter"/>
</dbReference>
<keyword evidence="3" id="KW-0808">Transferase</keyword>
<dbReference type="GO" id="GO:0000139">
    <property type="term" value="C:Golgi membrane"/>
    <property type="evidence" value="ECO:0007669"/>
    <property type="project" value="TreeGrafter"/>
</dbReference>
<evidence type="ECO:0000256" key="3">
    <source>
        <dbReference type="ARBA" id="ARBA00022679"/>
    </source>
</evidence>
<evidence type="ECO:0000256" key="4">
    <source>
        <dbReference type="ARBA" id="ARBA00022692"/>
    </source>
</evidence>
<feature type="transmembrane region" description="Helical" evidence="9">
    <location>
        <begin position="165"/>
        <end position="183"/>
    </location>
</feature>
<evidence type="ECO:0000256" key="9">
    <source>
        <dbReference type="SAM" id="Phobius"/>
    </source>
</evidence>
<evidence type="ECO:0000256" key="6">
    <source>
        <dbReference type="ARBA" id="ARBA00022989"/>
    </source>
</evidence>
<feature type="transmembrane region" description="Helical" evidence="9">
    <location>
        <begin position="220"/>
        <end position="240"/>
    </location>
</feature>
<keyword evidence="6 9" id="KW-1133">Transmembrane helix</keyword>
<evidence type="ECO:0000256" key="1">
    <source>
        <dbReference type="ARBA" id="ARBA00004141"/>
    </source>
</evidence>
<dbReference type="GO" id="GO:0046513">
    <property type="term" value="P:ceramide biosynthetic process"/>
    <property type="evidence" value="ECO:0007669"/>
    <property type="project" value="TreeGrafter"/>
</dbReference>
<evidence type="ECO:0000259" key="10">
    <source>
        <dbReference type="Pfam" id="PF14360"/>
    </source>
</evidence>
<keyword evidence="7" id="KW-0443">Lipid metabolism</keyword>
<feature type="transmembrane region" description="Helical" evidence="9">
    <location>
        <begin position="50"/>
        <end position="70"/>
    </location>
</feature>
<keyword evidence="5" id="KW-0746">Sphingolipid metabolism</keyword>
<proteinExistence type="inferred from homology"/>
<dbReference type="PANTHER" id="PTHR21290">
    <property type="entry name" value="SPHINGOMYELIN SYNTHETASE"/>
    <property type="match status" value="1"/>
</dbReference>
<evidence type="ECO:0000256" key="7">
    <source>
        <dbReference type="ARBA" id="ARBA00023098"/>
    </source>
</evidence>
<evidence type="ECO:0000313" key="12">
    <source>
        <dbReference type="Proteomes" id="UP001187531"/>
    </source>
</evidence>
<comment type="similarity">
    <text evidence="2">Belongs to the sphingomyelin synthase family.</text>
</comment>
<evidence type="ECO:0000256" key="2">
    <source>
        <dbReference type="ARBA" id="ARBA00005441"/>
    </source>
</evidence>
<dbReference type="GO" id="GO:0047493">
    <property type="term" value="F:ceramide cholinephosphotransferase activity"/>
    <property type="evidence" value="ECO:0007669"/>
    <property type="project" value="TreeGrafter"/>
</dbReference>
<keyword evidence="4 9" id="KW-0812">Transmembrane</keyword>
<comment type="caution">
    <text evidence="11">The sequence shown here is derived from an EMBL/GenBank/DDBJ whole genome shotgun (WGS) entry which is preliminary data.</text>
</comment>
<dbReference type="Pfam" id="PF14360">
    <property type="entry name" value="PAP2_C"/>
    <property type="match status" value="1"/>
</dbReference>
<protein>
    <recommendedName>
        <fullName evidence="10">Sphingomyelin synthase-like domain-containing protein</fullName>
    </recommendedName>
</protein>
<dbReference type="InterPro" id="IPR025749">
    <property type="entry name" value="Sphingomyelin_synth-like_dom"/>
</dbReference>
<comment type="subcellular location">
    <subcellularLocation>
        <location evidence="1">Membrane</location>
        <topology evidence="1">Multi-pass membrane protein</topology>
    </subcellularLocation>
</comment>
<dbReference type="PANTHER" id="PTHR21290:SF27">
    <property type="entry name" value="PHOSPHATIDYLCHOLINE:CERAMIDE CHOLINEPHOSPHOTRANSFERASE 1"/>
    <property type="match status" value="1"/>
</dbReference>
<keyword evidence="12" id="KW-1185">Reference proteome</keyword>
<dbReference type="GO" id="GO:0005789">
    <property type="term" value="C:endoplasmic reticulum membrane"/>
    <property type="evidence" value="ECO:0007669"/>
    <property type="project" value="TreeGrafter"/>
</dbReference>
<reference evidence="11" key="1">
    <citation type="submission" date="2023-07" db="EMBL/GenBank/DDBJ databases">
        <title>Chromosome-level genome assembly of Artemia franciscana.</title>
        <authorList>
            <person name="Jo E."/>
        </authorList>
    </citation>
    <scope>NUCLEOTIDE SEQUENCE</scope>
    <source>
        <tissue evidence="11">Whole body</tissue>
    </source>
</reference>
<keyword evidence="8 9" id="KW-0472">Membrane</keyword>
<dbReference type="InterPro" id="IPR045221">
    <property type="entry name" value="Sphingomyelin_synth-like"/>
</dbReference>
<feature type="transmembrane region" description="Helical" evidence="9">
    <location>
        <begin position="130"/>
        <end position="153"/>
    </location>
</feature>
<dbReference type="GO" id="GO:0005886">
    <property type="term" value="C:plasma membrane"/>
    <property type="evidence" value="ECO:0007669"/>
    <property type="project" value="TreeGrafter"/>
</dbReference>
<gene>
    <name evidence="11" type="ORF">QYM36_000820</name>
</gene>
<dbReference type="EMBL" id="JAVRJZ010000002">
    <property type="protein sequence ID" value="KAK2726518.1"/>
    <property type="molecule type" value="Genomic_DNA"/>
</dbReference>
<feature type="transmembrane region" description="Helical" evidence="9">
    <location>
        <begin position="94"/>
        <end position="118"/>
    </location>
</feature>
<name>A0AA88IC64_ARTSF</name>
<accession>A0AA88IC64</accession>